<dbReference type="EC" id="3.5.1.88" evidence="2"/>
<comment type="catalytic activity">
    <reaction evidence="2">
        <text>N-terminal N-formyl-L-methionyl-[peptide] + H2O = N-terminal L-methionyl-[peptide] + formate</text>
        <dbReference type="Rhea" id="RHEA:24420"/>
        <dbReference type="Rhea" id="RHEA-COMP:10639"/>
        <dbReference type="Rhea" id="RHEA-COMP:10640"/>
        <dbReference type="ChEBI" id="CHEBI:15377"/>
        <dbReference type="ChEBI" id="CHEBI:15740"/>
        <dbReference type="ChEBI" id="CHEBI:49298"/>
        <dbReference type="ChEBI" id="CHEBI:64731"/>
        <dbReference type="EC" id="3.5.1.88"/>
    </reaction>
</comment>
<dbReference type="SUPFAM" id="SSF56420">
    <property type="entry name" value="Peptide deformylase"/>
    <property type="match status" value="1"/>
</dbReference>
<dbReference type="Gene3D" id="3.90.45.10">
    <property type="entry name" value="Peptide deformylase"/>
    <property type="match status" value="1"/>
</dbReference>
<comment type="cofactor">
    <cofactor evidence="2">
        <name>Fe(2+)</name>
        <dbReference type="ChEBI" id="CHEBI:29033"/>
    </cofactor>
    <text evidence="2">Binds 1 Fe(2+) ion.</text>
</comment>
<dbReference type="CDD" id="cd00487">
    <property type="entry name" value="Pep_deformylase"/>
    <property type="match status" value="1"/>
</dbReference>
<evidence type="ECO:0000256" key="1">
    <source>
        <dbReference type="ARBA" id="ARBA00010759"/>
    </source>
</evidence>
<feature type="binding site" evidence="2">
    <location>
        <position position="100"/>
    </location>
    <ligand>
        <name>Fe cation</name>
        <dbReference type="ChEBI" id="CHEBI:24875"/>
    </ligand>
</feature>
<organism evidence="3 4">
    <name type="scientific">Fischerella major NIES-592</name>
    <dbReference type="NCBI Taxonomy" id="210994"/>
    <lineage>
        <taxon>Bacteria</taxon>
        <taxon>Bacillati</taxon>
        <taxon>Cyanobacteriota</taxon>
        <taxon>Cyanophyceae</taxon>
        <taxon>Nostocales</taxon>
        <taxon>Hapalosiphonaceae</taxon>
        <taxon>Fischerella</taxon>
    </lineage>
</organism>
<gene>
    <name evidence="2" type="primary">def</name>
    <name evidence="3" type="ORF">NIES592_00985</name>
</gene>
<dbReference type="Proteomes" id="UP000186391">
    <property type="component" value="Unassembled WGS sequence"/>
</dbReference>
<dbReference type="InterPro" id="IPR023635">
    <property type="entry name" value="Peptide_deformylase"/>
</dbReference>
<evidence type="ECO:0000313" key="4">
    <source>
        <dbReference type="Proteomes" id="UP000186391"/>
    </source>
</evidence>
<proteinExistence type="inferred from homology"/>
<dbReference type="PANTHER" id="PTHR10458">
    <property type="entry name" value="PEPTIDE DEFORMYLASE"/>
    <property type="match status" value="1"/>
</dbReference>
<keyword evidence="2" id="KW-0648">Protein biosynthesis</keyword>
<keyword evidence="2" id="KW-0378">Hydrolase</keyword>
<dbReference type="GO" id="GO:0046872">
    <property type="term" value="F:metal ion binding"/>
    <property type="evidence" value="ECO:0007669"/>
    <property type="project" value="UniProtKB-KW"/>
</dbReference>
<dbReference type="NCBIfam" id="TIGR00079">
    <property type="entry name" value="pept_deformyl"/>
    <property type="match status" value="1"/>
</dbReference>
<dbReference type="EMBL" id="MRCA01000001">
    <property type="protein sequence ID" value="OKH16265.1"/>
    <property type="molecule type" value="Genomic_DNA"/>
</dbReference>
<dbReference type="RefSeq" id="WP_062249404.1">
    <property type="nucleotide sequence ID" value="NZ_MRCA01000001.1"/>
</dbReference>
<feature type="active site" evidence="2">
    <location>
        <position position="143"/>
    </location>
</feature>
<protein>
    <recommendedName>
        <fullName evidence="2">Peptide deformylase</fullName>
        <shortName evidence="2">PDF</shortName>
        <ecNumber evidence="2">3.5.1.88</ecNumber>
    </recommendedName>
    <alternativeName>
        <fullName evidence="2">Polypeptide deformylase</fullName>
    </alternativeName>
</protein>
<keyword evidence="4" id="KW-1185">Reference proteome</keyword>
<dbReference type="InterPro" id="IPR036821">
    <property type="entry name" value="Peptide_deformylase_sf"/>
</dbReference>
<evidence type="ECO:0000256" key="2">
    <source>
        <dbReference type="HAMAP-Rule" id="MF_00163"/>
    </source>
</evidence>
<dbReference type="PANTHER" id="PTHR10458:SF22">
    <property type="entry name" value="PEPTIDE DEFORMYLASE"/>
    <property type="match status" value="1"/>
</dbReference>
<evidence type="ECO:0000313" key="3">
    <source>
        <dbReference type="EMBL" id="OKH16265.1"/>
    </source>
</evidence>
<feature type="binding site" evidence="2">
    <location>
        <position position="142"/>
    </location>
    <ligand>
        <name>Fe cation</name>
        <dbReference type="ChEBI" id="CHEBI:24875"/>
    </ligand>
</feature>
<keyword evidence="2" id="KW-0408">Iron</keyword>
<dbReference type="PRINTS" id="PR01576">
    <property type="entry name" value="PDEFORMYLASE"/>
</dbReference>
<comment type="similarity">
    <text evidence="1 2">Belongs to the polypeptide deformylase family.</text>
</comment>
<dbReference type="Pfam" id="PF01327">
    <property type="entry name" value="Pep_deformylase"/>
    <property type="match status" value="1"/>
</dbReference>
<feature type="binding site" evidence="2">
    <location>
        <position position="146"/>
    </location>
    <ligand>
        <name>Fe cation</name>
        <dbReference type="ChEBI" id="CHEBI:24875"/>
    </ligand>
</feature>
<comment type="function">
    <text evidence="2">Removes the formyl group from the N-terminal Met of newly synthesized proteins. Requires at least a dipeptide for an efficient rate of reaction. N-terminal L-methionine is a prerequisite for activity but the enzyme has broad specificity at other positions.</text>
</comment>
<dbReference type="GO" id="GO:0042586">
    <property type="term" value="F:peptide deformylase activity"/>
    <property type="evidence" value="ECO:0007669"/>
    <property type="project" value="UniProtKB-UniRule"/>
</dbReference>
<dbReference type="HAMAP" id="MF_00163">
    <property type="entry name" value="Pep_deformylase"/>
    <property type="match status" value="1"/>
</dbReference>
<dbReference type="OrthoDB" id="9784988at2"/>
<dbReference type="PIRSF" id="PIRSF004749">
    <property type="entry name" value="Pep_def"/>
    <property type="match status" value="1"/>
</dbReference>
<comment type="caution">
    <text evidence="3">The sequence shown here is derived from an EMBL/GenBank/DDBJ whole genome shotgun (WGS) entry which is preliminary data.</text>
</comment>
<dbReference type="GO" id="GO:0006412">
    <property type="term" value="P:translation"/>
    <property type="evidence" value="ECO:0007669"/>
    <property type="project" value="UniProtKB-UniRule"/>
</dbReference>
<reference evidence="3 4" key="1">
    <citation type="submission" date="2016-11" db="EMBL/GenBank/DDBJ databases">
        <title>Draft Genome Sequences of Nine Cyanobacterial Strains from Diverse Habitats.</title>
        <authorList>
            <person name="Zhu T."/>
            <person name="Hou S."/>
            <person name="Lu X."/>
            <person name="Hess W.R."/>
        </authorList>
    </citation>
    <scope>NUCLEOTIDE SEQUENCE [LARGE SCALE GENOMIC DNA]</scope>
    <source>
        <strain evidence="3 4">NIES-592</strain>
    </source>
</reference>
<name>A0A1U7H4R3_9CYAN</name>
<dbReference type="NCBIfam" id="NF001159">
    <property type="entry name" value="PRK00150.1-3"/>
    <property type="match status" value="1"/>
</dbReference>
<dbReference type="AlphaFoldDB" id="A0A1U7H4R3"/>
<accession>A0A1U7H4R3</accession>
<sequence length="167" mass="18809">MAIKTIISHPNSLLRKPSIKVEKFDQELQTLVNDLVDTMLEHKSMGLAAPQIGELKRVFVLNQKRILGDKTQEIKPEDILCIINPEIAYQKPVIDSEEGCLSIQGQRGVVKRFNQVTLSAFDRENRAFYLTADGVLSIVIQHEIDHLDGILLIDKFLPLCSDKTSLS</sequence>
<keyword evidence="2" id="KW-0479">Metal-binding</keyword>